<reference evidence="2 3" key="1">
    <citation type="journal article" date="2020" name="G3 (Bethesda)">
        <title>Improved Reference Genome for Cyclotella cryptica CCMP332, a Model for Cell Wall Morphogenesis, Salinity Adaptation, and Lipid Production in Diatoms (Bacillariophyta).</title>
        <authorList>
            <person name="Roberts W.R."/>
            <person name="Downey K.M."/>
            <person name="Ruck E.C."/>
            <person name="Traller J.C."/>
            <person name="Alverson A.J."/>
        </authorList>
    </citation>
    <scope>NUCLEOTIDE SEQUENCE [LARGE SCALE GENOMIC DNA]</scope>
    <source>
        <strain evidence="2 3">CCMP332</strain>
    </source>
</reference>
<feature type="region of interest" description="Disordered" evidence="1">
    <location>
        <begin position="329"/>
        <end position="362"/>
    </location>
</feature>
<comment type="caution">
    <text evidence="2">The sequence shown here is derived from an EMBL/GenBank/DDBJ whole genome shotgun (WGS) entry which is preliminary data.</text>
</comment>
<dbReference type="Proteomes" id="UP001516023">
    <property type="component" value="Unassembled WGS sequence"/>
</dbReference>
<dbReference type="AlphaFoldDB" id="A0ABD3PHS8"/>
<evidence type="ECO:0000256" key="1">
    <source>
        <dbReference type="SAM" id="MobiDB-lite"/>
    </source>
</evidence>
<evidence type="ECO:0000313" key="2">
    <source>
        <dbReference type="EMBL" id="KAL3787278.1"/>
    </source>
</evidence>
<feature type="region of interest" description="Disordered" evidence="1">
    <location>
        <begin position="399"/>
        <end position="421"/>
    </location>
</feature>
<protein>
    <recommendedName>
        <fullName evidence="4">DCD domain-containing protein</fullName>
    </recommendedName>
</protein>
<accession>A0ABD3PHS8</accession>
<evidence type="ECO:0008006" key="4">
    <source>
        <dbReference type="Google" id="ProtNLM"/>
    </source>
</evidence>
<evidence type="ECO:0000313" key="3">
    <source>
        <dbReference type="Proteomes" id="UP001516023"/>
    </source>
</evidence>
<sequence length="421" mass="47959">MTSAALVLRVKPFKRLMRAGPDHKSYYHELFLRGRPKLARLMTRLINPGKRIPDPKGEPDFYEISKDFPLPLDPHDVASDSKVDDTEENVLQRHAPMAYNHSTHVNYAQPVPPYVMPPLLDPTLSKHQRRERFSFPPDNSITYPSVFPHEHGYGHYPPSYAPYPPQPYNYPTGLYGEPYGHYHINNPYVSPERHFSTPYNYNQYHGHHANGAEKYIARTGYEHHGHESSLEREVTAGEIKGDHGQSRQLKHDNNQVAKRQYQHSRYFCPPVIHHGSMTAESAASSHARANSYSHYEARGRQHDAFSSLDNPLKRRDTHVRHETSVDGVASGNVLKNGNSRASRGDWSEYSTEMGEQKPPANRANGSVIQATAMTASPCKDYNQRLEWSESFSTDVCKYVLGDDEHGPSNQDEHECEDHSEP</sequence>
<feature type="compositionally biased region" description="Basic and acidic residues" evidence="1">
    <location>
        <begin position="400"/>
        <end position="421"/>
    </location>
</feature>
<keyword evidence="3" id="KW-1185">Reference proteome</keyword>
<gene>
    <name evidence="2" type="ORF">HJC23_004152</name>
</gene>
<dbReference type="EMBL" id="JABMIG020000178">
    <property type="protein sequence ID" value="KAL3787278.1"/>
    <property type="molecule type" value="Genomic_DNA"/>
</dbReference>
<organism evidence="2 3">
    <name type="scientific">Cyclotella cryptica</name>
    <dbReference type="NCBI Taxonomy" id="29204"/>
    <lineage>
        <taxon>Eukaryota</taxon>
        <taxon>Sar</taxon>
        <taxon>Stramenopiles</taxon>
        <taxon>Ochrophyta</taxon>
        <taxon>Bacillariophyta</taxon>
        <taxon>Coscinodiscophyceae</taxon>
        <taxon>Thalassiosirophycidae</taxon>
        <taxon>Stephanodiscales</taxon>
        <taxon>Stephanodiscaceae</taxon>
        <taxon>Cyclotella</taxon>
    </lineage>
</organism>
<name>A0ABD3PHS8_9STRA</name>
<proteinExistence type="predicted"/>